<dbReference type="PROSITE" id="PS50113">
    <property type="entry name" value="PAC"/>
    <property type="match status" value="2"/>
</dbReference>
<dbReference type="InterPro" id="IPR036890">
    <property type="entry name" value="HATPase_C_sf"/>
</dbReference>
<comment type="catalytic activity">
    <reaction evidence="1">
        <text>ATP + protein L-histidine = ADP + protein N-phospho-L-histidine.</text>
        <dbReference type="EC" id="2.7.13.3"/>
    </reaction>
</comment>
<evidence type="ECO:0000256" key="2">
    <source>
        <dbReference type="ARBA" id="ARBA00012438"/>
    </source>
</evidence>
<dbReference type="PROSITE" id="PS50109">
    <property type="entry name" value="HIS_KIN"/>
    <property type="match status" value="1"/>
</dbReference>
<dbReference type="SUPFAM" id="SSF47384">
    <property type="entry name" value="Homodimeric domain of signal transducing histidine kinase"/>
    <property type="match status" value="1"/>
</dbReference>
<dbReference type="EC" id="2.7.13.3" evidence="2"/>
<dbReference type="PANTHER" id="PTHR43047">
    <property type="entry name" value="TWO-COMPONENT HISTIDINE PROTEIN KINASE"/>
    <property type="match status" value="1"/>
</dbReference>
<organism evidence="9 10">
    <name type="scientific">Niabella pedocola</name>
    <dbReference type="NCBI Taxonomy" id="1752077"/>
    <lineage>
        <taxon>Bacteria</taxon>
        <taxon>Pseudomonadati</taxon>
        <taxon>Bacteroidota</taxon>
        <taxon>Chitinophagia</taxon>
        <taxon>Chitinophagales</taxon>
        <taxon>Chitinophagaceae</taxon>
        <taxon>Niabella</taxon>
    </lineage>
</organism>
<evidence type="ECO:0000259" key="8">
    <source>
        <dbReference type="PROSITE" id="PS50113"/>
    </source>
</evidence>
<dbReference type="InterPro" id="IPR000014">
    <property type="entry name" value="PAS"/>
</dbReference>
<evidence type="ECO:0000256" key="1">
    <source>
        <dbReference type="ARBA" id="ARBA00000085"/>
    </source>
</evidence>
<name>A0ABS8PQN3_9BACT</name>
<sequence>MNKDTGIGFDVLFTNASLGIMVANEQGTIVLANPFLLNQFGYSEKELLGQKIEQLIPERYHSRHITHVHHYNEHPKNRPMGLGLDLYAIRKNGTEFPVEVSLGSYQTDQGKYVIAFLSDISKRKEAEQALQQLNEALEQKVEERTVTLKSTVKQLASLIAETEAKDTELNRINIFLKNIWNHAEAIIIVTDDAGIIKMINPAAERLLSYSETELIGKRTPAVFLDETGISLASLIDKAGNGTSNEAEVYYKRKDDSHFPVSQTFTAMRNTQGTIEGYLMIAMDISKRKKAETDLLVALQKEKELSELKSRFVSIASHEFRTPLSTVLSSAYLISKYAEKEDQYRRDKHIQRIVSAVNMLTDILNDFLSVGKIEEGKIQLRRTVFDIEQHLTQTTNELIGLLKNNQQIHYRHEGALQIELDPSLIKHILINLLSNAIKFSPEGSVIELQSTRTPGNLKISVTDNGIGISAEDQLHLFERFFRAANATNIQGTGLGLHIVSKYVELLNGTINCRSQLDAGTTFELNFQVKP</sequence>
<dbReference type="NCBIfam" id="TIGR00229">
    <property type="entry name" value="sensory_box"/>
    <property type="match status" value="2"/>
</dbReference>
<keyword evidence="4" id="KW-0808">Transferase</keyword>
<keyword evidence="10" id="KW-1185">Reference proteome</keyword>
<proteinExistence type="predicted"/>
<dbReference type="SMART" id="SM00091">
    <property type="entry name" value="PAS"/>
    <property type="match status" value="2"/>
</dbReference>
<gene>
    <name evidence="9" type="ORF">LQ567_05210</name>
</gene>
<dbReference type="Gene3D" id="3.30.450.20">
    <property type="entry name" value="PAS domain"/>
    <property type="match status" value="2"/>
</dbReference>
<dbReference type="Pfam" id="PF02518">
    <property type="entry name" value="HATPase_c"/>
    <property type="match status" value="1"/>
</dbReference>
<feature type="domain" description="PAC" evidence="8">
    <location>
        <begin position="244"/>
        <end position="296"/>
    </location>
</feature>
<evidence type="ECO:0000256" key="4">
    <source>
        <dbReference type="ARBA" id="ARBA00022679"/>
    </source>
</evidence>
<dbReference type="InterPro" id="IPR036097">
    <property type="entry name" value="HisK_dim/P_sf"/>
</dbReference>
<evidence type="ECO:0000259" key="6">
    <source>
        <dbReference type="PROSITE" id="PS50109"/>
    </source>
</evidence>
<evidence type="ECO:0000313" key="9">
    <source>
        <dbReference type="EMBL" id="MCD2422151.1"/>
    </source>
</evidence>
<dbReference type="Gene3D" id="1.10.287.130">
    <property type="match status" value="1"/>
</dbReference>
<feature type="domain" description="PAS" evidence="7">
    <location>
        <begin position="176"/>
        <end position="217"/>
    </location>
</feature>
<comment type="caution">
    <text evidence="9">The sequence shown here is derived from an EMBL/GenBank/DDBJ whole genome shotgun (WGS) entry which is preliminary data.</text>
</comment>
<dbReference type="SMART" id="SM00388">
    <property type="entry name" value="HisKA"/>
    <property type="match status" value="1"/>
</dbReference>
<reference evidence="9 10" key="1">
    <citation type="submission" date="2021-11" db="EMBL/GenBank/DDBJ databases">
        <title>Genomic of Niabella pedocola.</title>
        <authorList>
            <person name="Wu T."/>
        </authorList>
    </citation>
    <scope>NUCLEOTIDE SEQUENCE [LARGE SCALE GENOMIC DNA]</scope>
    <source>
        <strain evidence="9 10">JCM 31011</strain>
    </source>
</reference>
<dbReference type="CDD" id="cd00075">
    <property type="entry name" value="HATPase"/>
    <property type="match status" value="1"/>
</dbReference>
<dbReference type="GO" id="GO:0016301">
    <property type="term" value="F:kinase activity"/>
    <property type="evidence" value="ECO:0007669"/>
    <property type="project" value="UniProtKB-KW"/>
</dbReference>
<dbReference type="InterPro" id="IPR004358">
    <property type="entry name" value="Sig_transdc_His_kin-like_C"/>
</dbReference>
<evidence type="ECO:0000256" key="5">
    <source>
        <dbReference type="ARBA" id="ARBA00022777"/>
    </source>
</evidence>
<dbReference type="SMART" id="SM00387">
    <property type="entry name" value="HATPase_c"/>
    <property type="match status" value="1"/>
</dbReference>
<evidence type="ECO:0000259" key="7">
    <source>
        <dbReference type="PROSITE" id="PS50112"/>
    </source>
</evidence>
<dbReference type="InterPro" id="IPR003594">
    <property type="entry name" value="HATPase_dom"/>
</dbReference>
<keyword evidence="5 9" id="KW-0418">Kinase</keyword>
<keyword evidence="3" id="KW-0597">Phosphoprotein</keyword>
<dbReference type="Proteomes" id="UP001199816">
    <property type="component" value="Unassembled WGS sequence"/>
</dbReference>
<dbReference type="InterPro" id="IPR035965">
    <property type="entry name" value="PAS-like_dom_sf"/>
</dbReference>
<dbReference type="RefSeq" id="WP_231003054.1">
    <property type="nucleotide sequence ID" value="NZ_JAJNEC010000004.1"/>
</dbReference>
<dbReference type="CDD" id="cd00130">
    <property type="entry name" value="PAS"/>
    <property type="match status" value="2"/>
</dbReference>
<feature type="domain" description="PAC" evidence="8">
    <location>
        <begin position="82"/>
        <end position="132"/>
    </location>
</feature>
<dbReference type="SUPFAM" id="SSF55785">
    <property type="entry name" value="PYP-like sensor domain (PAS domain)"/>
    <property type="match status" value="2"/>
</dbReference>
<dbReference type="InterPro" id="IPR000700">
    <property type="entry name" value="PAS-assoc_C"/>
</dbReference>
<dbReference type="SMART" id="SM00086">
    <property type="entry name" value="PAC"/>
    <property type="match status" value="2"/>
</dbReference>
<dbReference type="PANTHER" id="PTHR43047:SF72">
    <property type="entry name" value="OSMOSENSING HISTIDINE PROTEIN KINASE SLN1"/>
    <property type="match status" value="1"/>
</dbReference>
<dbReference type="Gene3D" id="3.30.565.10">
    <property type="entry name" value="Histidine kinase-like ATPase, C-terminal domain"/>
    <property type="match status" value="1"/>
</dbReference>
<dbReference type="InterPro" id="IPR003661">
    <property type="entry name" value="HisK_dim/P_dom"/>
</dbReference>
<dbReference type="EMBL" id="JAJNEC010000004">
    <property type="protein sequence ID" value="MCD2422151.1"/>
    <property type="molecule type" value="Genomic_DNA"/>
</dbReference>
<dbReference type="SUPFAM" id="SSF55874">
    <property type="entry name" value="ATPase domain of HSP90 chaperone/DNA topoisomerase II/histidine kinase"/>
    <property type="match status" value="1"/>
</dbReference>
<feature type="domain" description="PAS" evidence="7">
    <location>
        <begin position="12"/>
        <end position="58"/>
    </location>
</feature>
<protein>
    <recommendedName>
        <fullName evidence="2">histidine kinase</fullName>
        <ecNumber evidence="2">2.7.13.3</ecNumber>
    </recommendedName>
</protein>
<dbReference type="PROSITE" id="PS50112">
    <property type="entry name" value="PAS"/>
    <property type="match status" value="2"/>
</dbReference>
<dbReference type="InterPro" id="IPR005467">
    <property type="entry name" value="His_kinase_dom"/>
</dbReference>
<dbReference type="CDD" id="cd00082">
    <property type="entry name" value="HisKA"/>
    <property type="match status" value="1"/>
</dbReference>
<evidence type="ECO:0000313" key="10">
    <source>
        <dbReference type="Proteomes" id="UP001199816"/>
    </source>
</evidence>
<evidence type="ECO:0000256" key="3">
    <source>
        <dbReference type="ARBA" id="ARBA00022553"/>
    </source>
</evidence>
<accession>A0ABS8PQN3</accession>
<dbReference type="Pfam" id="PF13426">
    <property type="entry name" value="PAS_9"/>
    <property type="match status" value="2"/>
</dbReference>
<dbReference type="Pfam" id="PF00512">
    <property type="entry name" value="HisKA"/>
    <property type="match status" value="1"/>
</dbReference>
<dbReference type="InterPro" id="IPR001610">
    <property type="entry name" value="PAC"/>
</dbReference>
<feature type="domain" description="Histidine kinase" evidence="6">
    <location>
        <begin position="314"/>
        <end position="529"/>
    </location>
</feature>
<dbReference type="PRINTS" id="PR00344">
    <property type="entry name" value="BCTRLSENSOR"/>
</dbReference>